<feature type="signal peptide" evidence="2">
    <location>
        <begin position="1"/>
        <end position="19"/>
    </location>
</feature>
<sequence>MNSVSFSGLLLILCGTVVAQCPLCYDGSDPPDPDFVPGGRLDNLTCDSLAFGASVPDPEGDGPTCEDWLLIGLQCGCPIPPGGCPLCYDGSRPPSFQKEVLNSTCAIFISAAGTPNSDPQTPTCDQWLQIGVLCECPVPDDACDLCEDGSSIPDPELMIGVDKCSDLIARAAFSEGEECSSLQATAGVYCGCTNPIASEGYCRICGNGTLLPNPGFVPETDDNTERSCGQLEINREGLACEELQNLYAEACCNAAPVAAPSGNAAPTVDETPVEAPTPTTDEEPAPVSGEAPTVSPEAPVPATPVNPSPVDSGNSTTTPTAPTGTSTGSSSAAGRGYEYLMAIFIAVVMIW</sequence>
<comment type="caution">
    <text evidence="3">The sequence shown here is derived from an EMBL/GenBank/DDBJ whole genome shotgun (WGS) entry which is preliminary data.</text>
</comment>
<evidence type="ECO:0000256" key="2">
    <source>
        <dbReference type="SAM" id="SignalP"/>
    </source>
</evidence>
<proteinExistence type="predicted"/>
<dbReference type="OrthoDB" id="56856at2759"/>
<feature type="compositionally biased region" description="Pro residues" evidence="1">
    <location>
        <begin position="298"/>
        <end position="307"/>
    </location>
</feature>
<accession>A0A1Z5K2L9</accession>
<dbReference type="InParanoid" id="A0A1Z5K2L9"/>
<keyword evidence="2" id="KW-0732">Signal</keyword>
<evidence type="ECO:0000313" key="4">
    <source>
        <dbReference type="Proteomes" id="UP000198406"/>
    </source>
</evidence>
<feature type="compositionally biased region" description="Low complexity" evidence="1">
    <location>
        <begin position="263"/>
        <end position="279"/>
    </location>
</feature>
<feature type="chain" id="PRO_5012780518" evidence="2">
    <location>
        <begin position="20"/>
        <end position="351"/>
    </location>
</feature>
<dbReference type="AlphaFoldDB" id="A0A1Z5K2L9"/>
<organism evidence="3 4">
    <name type="scientific">Fistulifera solaris</name>
    <name type="common">Oleaginous diatom</name>
    <dbReference type="NCBI Taxonomy" id="1519565"/>
    <lineage>
        <taxon>Eukaryota</taxon>
        <taxon>Sar</taxon>
        <taxon>Stramenopiles</taxon>
        <taxon>Ochrophyta</taxon>
        <taxon>Bacillariophyta</taxon>
        <taxon>Bacillariophyceae</taxon>
        <taxon>Bacillariophycidae</taxon>
        <taxon>Naviculales</taxon>
        <taxon>Naviculaceae</taxon>
        <taxon>Fistulifera</taxon>
    </lineage>
</organism>
<evidence type="ECO:0000256" key="1">
    <source>
        <dbReference type="SAM" id="MobiDB-lite"/>
    </source>
</evidence>
<feature type="compositionally biased region" description="Low complexity" evidence="1">
    <location>
        <begin position="315"/>
        <end position="332"/>
    </location>
</feature>
<dbReference type="EMBL" id="BDSP01000149">
    <property type="protein sequence ID" value="GAX20510.1"/>
    <property type="molecule type" value="Genomic_DNA"/>
</dbReference>
<keyword evidence="4" id="KW-1185">Reference proteome</keyword>
<reference evidence="3 4" key="1">
    <citation type="journal article" date="2015" name="Plant Cell">
        <title>Oil accumulation by the oleaginous diatom Fistulifera solaris as revealed by the genome and transcriptome.</title>
        <authorList>
            <person name="Tanaka T."/>
            <person name="Maeda Y."/>
            <person name="Veluchamy A."/>
            <person name="Tanaka M."/>
            <person name="Abida H."/>
            <person name="Marechal E."/>
            <person name="Bowler C."/>
            <person name="Muto M."/>
            <person name="Sunaga Y."/>
            <person name="Tanaka M."/>
            <person name="Yoshino T."/>
            <person name="Taniguchi T."/>
            <person name="Fukuda Y."/>
            <person name="Nemoto M."/>
            <person name="Matsumoto M."/>
            <person name="Wong P.S."/>
            <person name="Aburatani S."/>
            <person name="Fujibuchi W."/>
        </authorList>
    </citation>
    <scope>NUCLEOTIDE SEQUENCE [LARGE SCALE GENOMIC DNA]</scope>
    <source>
        <strain evidence="3 4">JPCC DA0580</strain>
    </source>
</reference>
<dbReference type="Proteomes" id="UP000198406">
    <property type="component" value="Unassembled WGS sequence"/>
</dbReference>
<gene>
    <name evidence="3" type="ORF">FisN_24Hh240</name>
</gene>
<protein>
    <submittedName>
        <fullName evidence="3">Uncharacterized protein</fullName>
    </submittedName>
</protein>
<evidence type="ECO:0000313" key="3">
    <source>
        <dbReference type="EMBL" id="GAX20510.1"/>
    </source>
</evidence>
<name>A0A1Z5K2L9_FISSO</name>
<feature type="region of interest" description="Disordered" evidence="1">
    <location>
        <begin position="263"/>
        <end position="332"/>
    </location>
</feature>